<dbReference type="GO" id="GO:0009279">
    <property type="term" value="C:cell outer membrane"/>
    <property type="evidence" value="ECO:0007669"/>
    <property type="project" value="UniProtKB-SubCell"/>
</dbReference>
<reference evidence="9 10" key="1">
    <citation type="submission" date="2015-07" db="EMBL/GenBank/DDBJ databases">
        <title>The draft genome sequence of Leadbetterella sp. JN14-9.</title>
        <authorList>
            <person name="Liu Y."/>
            <person name="Du J."/>
            <person name="Shao Z."/>
        </authorList>
    </citation>
    <scope>NUCLEOTIDE SEQUENCE [LARGE SCALE GENOMIC DNA]</scope>
    <source>
        <strain evidence="9 10">JN14-9</strain>
    </source>
</reference>
<dbReference type="STRING" id="1605367.AFM12_13815"/>
<evidence type="ECO:0000256" key="5">
    <source>
        <dbReference type="ARBA" id="ARBA00022692"/>
    </source>
</evidence>
<dbReference type="GO" id="GO:1990281">
    <property type="term" value="C:efflux pump complex"/>
    <property type="evidence" value="ECO:0007669"/>
    <property type="project" value="TreeGrafter"/>
</dbReference>
<dbReference type="OrthoDB" id="581172at2"/>
<evidence type="ECO:0000256" key="2">
    <source>
        <dbReference type="ARBA" id="ARBA00007613"/>
    </source>
</evidence>
<dbReference type="Pfam" id="PF02321">
    <property type="entry name" value="OEP"/>
    <property type="match status" value="2"/>
</dbReference>
<evidence type="ECO:0000256" key="6">
    <source>
        <dbReference type="ARBA" id="ARBA00023136"/>
    </source>
</evidence>
<keyword evidence="8" id="KW-0732">Signal</keyword>
<keyword evidence="7" id="KW-0998">Cell outer membrane</keyword>
<evidence type="ECO:0008006" key="11">
    <source>
        <dbReference type="Google" id="ProtNLM"/>
    </source>
</evidence>
<dbReference type="EMBL" id="LGTQ01000010">
    <property type="protein sequence ID" value="KPM47573.1"/>
    <property type="molecule type" value="Genomic_DNA"/>
</dbReference>
<accession>A0A0P7C0N4</accession>
<comment type="subcellular location">
    <subcellularLocation>
        <location evidence="1">Cell outer membrane</location>
    </subcellularLocation>
</comment>
<comment type="caution">
    <text evidence="9">The sequence shown here is derived from an EMBL/GenBank/DDBJ whole genome shotgun (WGS) entry which is preliminary data.</text>
</comment>
<feature type="signal peptide" evidence="8">
    <location>
        <begin position="1"/>
        <end position="20"/>
    </location>
</feature>
<dbReference type="InterPro" id="IPR051906">
    <property type="entry name" value="TolC-like"/>
</dbReference>
<evidence type="ECO:0000256" key="1">
    <source>
        <dbReference type="ARBA" id="ARBA00004442"/>
    </source>
</evidence>
<protein>
    <recommendedName>
        <fullName evidence="11">Transporter</fullName>
    </recommendedName>
</protein>
<evidence type="ECO:0000256" key="7">
    <source>
        <dbReference type="ARBA" id="ARBA00023237"/>
    </source>
</evidence>
<keyword evidence="10" id="KW-1185">Reference proteome</keyword>
<dbReference type="GO" id="GO:0015562">
    <property type="term" value="F:efflux transmembrane transporter activity"/>
    <property type="evidence" value="ECO:0007669"/>
    <property type="project" value="InterPro"/>
</dbReference>
<gene>
    <name evidence="9" type="ORF">AFM12_13815</name>
</gene>
<proteinExistence type="inferred from homology"/>
<keyword evidence="5" id="KW-0812">Transmembrane</keyword>
<dbReference type="Gene3D" id="1.20.1600.10">
    <property type="entry name" value="Outer membrane efflux proteins (OEP)"/>
    <property type="match status" value="1"/>
</dbReference>
<dbReference type="PANTHER" id="PTHR30026">
    <property type="entry name" value="OUTER MEMBRANE PROTEIN TOLC"/>
    <property type="match status" value="1"/>
</dbReference>
<dbReference type="SUPFAM" id="SSF56954">
    <property type="entry name" value="Outer membrane efflux proteins (OEP)"/>
    <property type="match status" value="1"/>
</dbReference>
<feature type="chain" id="PRO_5006136414" description="Transporter" evidence="8">
    <location>
        <begin position="21"/>
        <end position="462"/>
    </location>
</feature>
<comment type="similarity">
    <text evidence="2">Belongs to the outer membrane factor (OMF) (TC 1.B.17) family.</text>
</comment>
<evidence type="ECO:0000256" key="3">
    <source>
        <dbReference type="ARBA" id="ARBA00022448"/>
    </source>
</evidence>
<evidence type="ECO:0000313" key="10">
    <source>
        <dbReference type="Proteomes" id="UP000050454"/>
    </source>
</evidence>
<name>A0A0P7C0N4_9BACT</name>
<keyword evidence="3" id="KW-0813">Transport</keyword>
<sequence length="462" mass="52996">MRRKLKNSLLLLLISPVIWAQDVLTPDAFMKIIGENHPVAKQADLRIGQSAAEVLSSKGIFDPVLAYDRDEKRLSGDQYYRYDQPELSLFTPFGIKVKTGIESSGGEYLNPQRTPGVLSYAGVELPVLRGLLLDKKRATLQKARIFQQSADVEKRSMINDLYVQALGTYWDWAAAFKQLTVLEQNLENARERLELTKVLYENGDKALADTVEAAGQVIALELDITSVRQEFLKKGVGLSEFLWDTDGEAYLPAPTVRPDTLFFNSPPELFNTGELISQLNLHPDLMIYDFKLKGLEVEQRLKRQDILPELNLKANLLSKDYYSFEGAYNPYLTNNYKFGISFNMPLFLREGRGQYQKASLKIDETQWALRLKRQQLETKIRQYDTELRALQQQIGLSQNLVANYQRLLDLEELRFSQGESSLFVINSRQNKLLDSYTKLIQLQAKYLQSWFKQQWVAGLLIS</sequence>
<dbReference type="AlphaFoldDB" id="A0A0P7C0N4"/>
<keyword evidence="4" id="KW-1134">Transmembrane beta strand</keyword>
<dbReference type="RefSeq" id="WP_055149233.1">
    <property type="nucleotide sequence ID" value="NZ_JXSZ01000010.1"/>
</dbReference>
<dbReference type="PANTHER" id="PTHR30026:SF21">
    <property type="entry name" value="SLR1270 PROTEIN"/>
    <property type="match status" value="1"/>
</dbReference>
<dbReference type="GO" id="GO:0015288">
    <property type="term" value="F:porin activity"/>
    <property type="evidence" value="ECO:0007669"/>
    <property type="project" value="TreeGrafter"/>
</dbReference>
<keyword evidence="6" id="KW-0472">Membrane</keyword>
<evidence type="ECO:0000256" key="8">
    <source>
        <dbReference type="SAM" id="SignalP"/>
    </source>
</evidence>
<evidence type="ECO:0000313" key="9">
    <source>
        <dbReference type="EMBL" id="KPM47573.1"/>
    </source>
</evidence>
<evidence type="ECO:0000256" key="4">
    <source>
        <dbReference type="ARBA" id="ARBA00022452"/>
    </source>
</evidence>
<dbReference type="Proteomes" id="UP000050454">
    <property type="component" value="Unassembled WGS sequence"/>
</dbReference>
<organism evidence="9 10">
    <name type="scientific">Jiulongibacter sediminis</name>
    <dbReference type="NCBI Taxonomy" id="1605367"/>
    <lineage>
        <taxon>Bacteria</taxon>
        <taxon>Pseudomonadati</taxon>
        <taxon>Bacteroidota</taxon>
        <taxon>Cytophagia</taxon>
        <taxon>Cytophagales</taxon>
        <taxon>Leadbetterellaceae</taxon>
        <taxon>Jiulongibacter</taxon>
    </lineage>
</organism>
<dbReference type="InterPro" id="IPR003423">
    <property type="entry name" value="OMP_efflux"/>
</dbReference>